<dbReference type="EMBL" id="BDGG01000003">
    <property type="protein sequence ID" value="GAU96125.1"/>
    <property type="molecule type" value="Genomic_DNA"/>
</dbReference>
<evidence type="ECO:0000313" key="6">
    <source>
        <dbReference type="Proteomes" id="UP000186922"/>
    </source>
</evidence>
<dbReference type="PRINTS" id="PR00219">
    <property type="entry name" value="SYNAPTOBREVN"/>
</dbReference>
<keyword evidence="3" id="KW-0472">Membrane</keyword>
<dbReference type="OrthoDB" id="10042941at2759"/>
<feature type="domain" description="V-SNARE coiled-coil homology" evidence="4">
    <location>
        <begin position="103"/>
        <end position="163"/>
    </location>
</feature>
<keyword evidence="6" id="KW-1185">Reference proteome</keyword>
<dbReference type="InterPro" id="IPR001388">
    <property type="entry name" value="Synaptobrevin-like"/>
</dbReference>
<keyword evidence="3" id="KW-0812">Transmembrane</keyword>
<dbReference type="Gene3D" id="1.20.5.110">
    <property type="match status" value="1"/>
</dbReference>
<gene>
    <name evidence="5" type="primary">RvY_07614-1</name>
    <name evidence="5" type="synonym">RvY_07614.1</name>
    <name evidence="5" type="ORF">RvY_07614</name>
</gene>
<comment type="caution">
    <text evidence="5">The sequence shown here is derived from an EMBL/GenBank/DDBJ whole genome shotgun (WGS) entry which is preliminary data.</text>
</comment>
<keyword evidence="1" id="KW-0175">Coiled coil</keyword>
<proteinExistence type="predicted"/>
<feature type="compositionally biased region" description="Low complexity" evidence="2">
    <location>
        <begin position="37"/>
        <end position="57"/>
    </location>
</feature>
<dbReference type="STRING" id="947166.A0A1D1V5V3"/>
<keyword evidence="3" id="KW-1133">Transmembrane helix</keyword>
<dbReference type="SUPFAM" id="SSF58038">
    <property type="entry name" value="SNARE fusion complex"/>
    <property type="match status" value="1"/>
</dbReference>
<feature type="region of interest" description="Disordered" evidence="2">
    <location>
        <begin position="1"/>
        <end position="57"/>
    </location>
</feature>
<dbReference type="GO" id="GO:0016192">
    <property type="term" value="P:vesicle-mediated transport"/>
    <property type="evidence" value="ECO:0007669"/>
    <property type="project" value="InterPro"/>
</dbReference>
<name>A0A1D1V5V3_RAMVA</name>
<dbReference type="PANTHER" id="PTHR45701">
    <property type="entry name" value="SYNAPTOBREVIN FAMILY MEMBER"/>
    <property type="match status" value="1"/>
</dbReference>
<evidence type="ECO:0000256" key="2">
    <source>
        <dbReference type="SAM" id="MobiDB-lite"/>
    </source>
</evidence>
<dbReference type="InterPro" id="IPR042855">
    <property type="entry name" value="V_SNARE_CC"/>
</dbReference>
<dbReference type="Pfam" id="PF00957">
    <property type="entry name" value="Synaptobrevin"/>
    <property type="match status" value="1"/>
</dbReference>
<dbReference type="AlphaFoldDB" id="A0A1D1V5V3"/>
<protein>
    <recommendedName>
        <fullName evidence="4">V-SNARE coiled-coil homology domain-containing protein</fullName>
    </recommendedName>
</protein>
<dbReference type="PROSITE" id="PS50892">
    <property type="entry name" value="V_SNARE"/>
    <property type="match status" value="1"/>
</dbReference>
<dbReference type="Proteomes" id="UP000186922">
    <property type="component" value="Unassembled WGS sequence"/>
</dbReference>
<feature type="compositionally biased region" description="Basic and acidic residues" evidence="2">
    <location>
        <begin position="1"/>
        <end position="17"/>
    </location>
</feature>
<evidence type="ECO:0000259" key="4">
    <source>
        <dbReference type="PROSITE" id="PS50892"/>
    </source>
</evidence>
<evidence type="ECO:0000256" key="1">
    <source>
        <dbReference type="PROSITE-ProRule" id="PRU00290"/>
    </source>
</evidence>
<organism evidence="5 6">
    <name type="scientific">Ramazzottius varieornatus</name>
    <name type="common">Water bear</name>
    <name type="synonym">Tardigrade</name>
    <dbReference type="NCBI Taxonomy" id="947166"/>
    <lineage>
        <taxon>Eukaryota</taxon>
        <taxon>Metazoa</taxon>
        <taxon>Ecdysozoa</taxon>
        <taxon>Tardigrada</taxon>
        <taxon>Eutardigrada</taxon>
        <taxon>Parachela</taxon>
        <taxon>Hypsibioidea</taxon>
        <taxon>Ramazzottiidae</taxon>
        <taxon>Ramazzottius</taxon>
    </lineage>
</organism>
<dbReference type="InterPro" id="IPR016444">
    <property type="entry name" value="Synaptobrevin/VAMP"/>
</dbReference>
<reference evidence="5 6" key="1">
    <citation type="journal article" date="2016" name="Nat. Commun.">
        <title>Extremotolerant tardigrade genome and improved radiotolerance of human cultured cells by tardigrade-unique protein.</title>
        <authorList>
            <person name="Hashimoto T."/>
            <person name="Horikawa D.D."/>
            <person name="Saito Y."/>
            <person name="Kuwahara H."/>
            <person name="Kozuka-Hata H."/>
            <person name="Shin-I T."/>
            <person name="Minakuchi Y."/>
            <person name="Ohishi K."/>
            <person name="Motoyama A."/>
            <person name="Aizu T."/>
            <person name="Enomoto A."/>
            <person name="Kondo K."/>
            <person name="Tanaka S."/>
            <person name="Hara Y."/>
            <person name="Koshikawa S."/>
            <person name="Sagara H."/>
            <person name="Miura T."/>
            <person name="Yokobori S."/>
            <person name="Miyagawa K."/>
            <person name="Suzuki Y."/>
            <person name="Kubo T."/>
            <person name="Oyama M."/>
            <person name="Kohara Y."/>
            <person name="Fujiyama A."/>
            <person name="Arakawa K."/>
            <person name="Katayama T."/>
            <person name="Toyoda A."/>
            <person name="Kunieda T."/>
        </authorList>
    </citation>
    <scope>NUCLEOTIDE SEQUENCE [LARGE SCALE GENOMIC DNA]</scope>
    <source>
        <strain evidence="5 6">YOKOZUNA-1</strain>
    </source>
</reference>
<evidence type="ECO:0000256" key="3">
    <source>
        <dbReference type="SAM" id="Phobius"/>
    </source>
</evidence>
<feature type="transmembrane region" description="Helical" evidence="3">
    <location>
        <begin position="167"/>
        <end position="191"/>
    </location>
</feature>
<dbReference type="GO" id="GO:0016020">
    <property type="term" value="C:membrane"/>
    <property type="evidence" value="ECO:0007669"/>
    <property type="project" value="InterPro"/>
</dbReference>
<sequence length="239" mass="26314">MAGTSHRVETGDKDKQVIKTLRKQPEQDVALQRVPKPSSLGTSLPPTSLPPFGGRRLPPLSNPAFAAPSTSMRMNAANPSQFQRPNQQVLGPVVHANTGKVTAMDRTQNQVNEITGIMRSNLEAVIERGDKLQDLDARADQLSLNSEKFRATTKKIKNKYWWKNQKYCICLTLTVLALLGAAVGICLYEFMPIKNGTDLSNSTSSTMHMTTVTHLFVRKVTVLTSDTTTDTTEESLVES</sequence>
<evidence type="ECO:0000313" key="5">
    <source>
        <dbReference type="EMBL" id="GAU96125.1"/>
    </source>
</evidence>
<accession>A0A1D1V5V3</accession>